<keyword evidence="3" id="KW-1185">Reference proteome</keyword>
<dbReference type="Proteomes" id="UP000005237">
    <property type="component" value="Unassembled WGS sequence"/>
</dbReference>
<evidence type="ECO:0000313" key="3">
    <source>
        <dbReference type="Proteomes" id="UP000005237"/>
    </source>
</evidence>
<feature type="compositionally biased region" description="Basic and acidic residues" evidence="1">
    <location>
        <begin position="286"/>
        <end position="296"/>
    </location>
</feature>
<organism evidence="2 3">
    <name type="scientific">Caenorhabditis japonica</name>
    <dbReference type="NCBI Taxonomy" id="281687"/>
    <lineage>
        <taxon>Eukaryota</taxon>
        <taxon>Metazoa</taxon>
        <taxon>Ecdysozoa</taxon>
        <taxon>Nematoda</taxon>
        <taxon>Chromadorea</taxon>
        <taxon>Rhabditida</taxon>
        <taxon>Rhabditina</taxon>
        <taxon>Rhabditomorpha</taxon>
        <taxon>Rhabditoidea</taxon>
        <taxon>Rhabditidae</taxon>
        <taxon>Peloderinae</taxon>
        <taxon>Caenorhabditis</taxon>
    </lineage>
</organism>
<dbReference type="EnsemblMetazoa" id="CJA23388a.1">
    <property type="protein sequence ID" value="CJA23388a.1"/>
    <property type="gene ID" value="WBGene00178960"/>
</dbReference>
<dbReference type="AlphaFoldDB" id="A0A8R1E6D6"/>
<feature type="compositionally biased region" description="Basic residues" evidence="1">
    <location>
        <begin position="297"/>
        <end position="309"/>
    </location>
</feature>
<sequence>MKEEYFYNEKLRRKNRTAAFLVPFAQSRLDTFPSNRIGALVRGLNRHQGDSLQDFRQPTSIQQQEREPSIQNTLPAASLSLIGKTGTSPSKAGQSSASADETSTAVKMAPVQEIDGVIHNNEHNHGTTTIRFYELAVSQAVSTLSVRNRLHCRQQHPVTFPPRGAAQESWLLPKHDPKAQTDNAASRSPSEIMILWTPPTILPVQIGASATQYTLKIIRSRQVHLLATDSNFSLQRHRNTHQKRKSGNSLEMTTFLFFCYFGSLNVCGKTYLRSHHLGNLNGARQKSYDRDNEQVHQHHQRHHPQSRCQRAVKKATFPSVTMEAPFHFERIRDDPE</sequence>
<accession>A0A8R1E6D6</accession>
<name>A0A8R1E6D6_CAEJA</name>
<evidence type="ECO:0000313" key="2">
    <source>
        <dbReference type="EnsemblMetazoa" id="CJA23388a.1"/>
    </source>
</evidence>
<proteinExistence type="predicted"/>
<feature type="region of interest" description="Disordered" evidence="1">
    <location>
        <begin position="81"/>
        <end position="104"/>
    </location>
</feature>
<reference evidence="3" key="1">
    <citation type="submission" date="2010-08" db="EMBL/GenBank/DDBJ databases">
        <authorList>
            <consortium name="Caenorhabditis japonica Sequencing Consortium"/>
            <person name="Wilson R.K."/>
        </authorList>
    </citation>
    <scope>NUCLEOTIDE SEQUENCE [LARGE SCALE GENOMIC DNA]</scope>
    <source>
        <strain evidence="3">DF5081</strain>
    </source>
</reference>
<evidence type="ECO:0000256" key="1">
    <source>
        <dbReference type="SAM" id="MobiDB-lite"/>
    </source>
</evidence>
<reference evidence="2" key="2">
    <citation type="submission" date="2022-06" db="UniProtKB">
        <authorList>
            <consortium name="EnsemblMetazoa"/>
        </authorList>
    </citation>
    <scope>IDENTIFICATION</scope>
    <source>
        <strain evidence="2">DF5081</strain>
    </source>
</reference>
<protein>
    <submittedName>
        <fullName evidence="2">Uncharacterized protein</fullName>
    </submittedName>
</protein>
<feature type="compositionally biased region" description="Polar residues" evidence="1">
    <location>
        <begin position="85"/>
        <end position="104"/>
    </location>
</feature>
<feature type="region of interest" description="Disordered" evidence="1">
    <location>
        <begin position="283"/>
        <end position="309"/>
    </location>
</feature>